<dbReference type="GO" id="GO:0005829">
    <property type="term" value="C:cytosol"/>
    <property type="evidence" value="ECO:0007669"/>
    <property type="project" value="TreeGrafter"/>
</dbReference>
<accession>A0A0G3HBH1</accession>
<dbReference type="PATRIC" id="fig|136857.5.peg.1853"/>
<sequence>MSILLLDVDGTLIDSLPGIRAGFLHTLDQMGWEHPSEEFTRLIAGPPMEVTLQKVGMTPEQAREGLGIYLDYTAGGGWADATTFPGMLDLVRTWKEQGLTLATATSKGEGFARKILDREGFLPYLDFLGAAEEDGQRRSKTAVIDYVLSSNGWKGQTSDILMVGDRSHDIEGAAHFHLDTVAVSWGYGTADEWAHARYIAHTPQELEGIVHDWLHNTSSTRG</sequence>
<dbReference type="Gene3D" id="1.10.150.240">
    <property type="entry name" value="Putative phosphatase, domain 2"/>
    <property type="match status" value="1"/>
</dbReference>
<dbReference type="STRING" id="136857.CTEST_09325"/>
<evidence type="ECO:0000313" key="1">
    <source>
        <dbReference type="EMBL" id="AKK09293.1"/>
    </source>
</evidence>
<dbReference type="Proteomes" id="UP000035540">
    <property type="component" value="Chromosome"/>
</dbReference>
<dbReference type="OrthoDB" id="9776368at2"/>
<dbReference type="GO" id="GO:0004713">
    <property type="term" value="F:protein tyrosine kinase activity"/>
    <property type="evidence" value="ECO:0007669"/>
    <property type="project" value="TreeGrafter"/>
</dbReference>
<dbReference type="SUPFAM" id="SSF56784">
    <property type="entry name" value="HAD-like"/>
    <property type="match status" value="1"/>
</dbReference>
<dbReference type="SFLD" id="SFLDS00003">
    <property type="entry name" value="Haloacid_Dehalogenase"/>
    <property type="match status" value="1"/>
</dbReference>
<dbReference type="Gene3D" id="3.40.50.1000">
    <property type="entry name" value="HAD superfamily/HAD-like"/>
    <property type="match status" value="1"/>
</dbReference>
<keyword evidence="2" id="KW-1185">Reference proteome</keyword>
<name>A0A0G3HBH1_9CORY</name>
<protein>
    <submittedName>
        <fullName evidence="1">Putative phosphatase</fullName>
        <ecNumber evidence="1">3.1.3.5</ecNumber>
    </submittedName>
</protein>
<dbReference type="KEGG" id="cted:CTEST_09325"/>
<reference evidence="2" key="2">
    <citation type="submission" date="2015-05" db="EMBL/GenBank/DDBJ databases">
        <title>Complete genome sequence of Corynebacterium testudinoris DSM 44614, recovered from necrotic lesions in the mouth of a tortoise.</title>
        <authorList>
            <person name="Ruckert C."/>
            <person name="Albersmeier A."/>
            <person name="Winkler A."/>
            <person name="Tauch A."/>
        </authorList>
    </citation>
    <scope>NUCLEOTIDE SEQUENCE [LARGE SCALE GENOMIC DNA]</scope>
    <source>
        <strain evidence="2">DSM 44614</strain>
    </source>
</reference>
<dbReference type="InterPro" id="IPR023214">
    <property type="entry name" value="HAD_sf"/>
</dbReference>
<dbReference type="AlphaFoldDB" id="A0A0G3HBH1"/>
<dbReference type="Pfam" id="PF13419">
    <property type="entry name" value="HAD_2"/>
    <property type="match status" value="1"/>
</dbReference>
<dbReference type="RefSeq" id="WP_047253493.1">
    <property type="nucleotide sequence ID" value="NZ_CP011545.1"/>
</dbReference>
<reference evidence="1 2" key="1">
    <citation type="journal article" date="2015" name="Genome Announc.">
        <title>Complete Genome Sequence of the Type Strain Corynebacterium testudinoris DSM 44614, Recovered from Necrotic Lesions in the Mouth of a Tortoise.</title>
        <authorList>
            <person name="Ruckert C."/>
            <person name="Kriete M."/>
            <person name="Jaenicke S."/>
            <person name="Winkler A."/>
            <person name="Tauch A."/>
        </authorList>
    </citation>
    <scope>NUCLEOTIDE SEQUENCE [LARGE SCALE GENOMIC DNA]</scope>
    <source>
        <strain evidence="1 2">DSM 44614</strain>
    </source>
</reference>
<dbReference type="GO" id="GO:0008253">
    <property type="term" value="F:5'-nucleotidase activity"/>
    <property type="evidence" value="ECO:0007669"/>
    <property type="project" value="UniProtKB-EC"/>
</dbReference>
<proteinExistence type="predicted"/>
<dbReference type="InterPro" id="IPR041492">
    <property type="entry name" value="HAD_2"/>
</dbReference>
<dbReference type="PANTHER" id="PTHR43434">
    <property type="entry name" value="PHOSPHOGLYCOLATE PHOSPHATASE"/>
    <property type="match status" value="1"/>
</dbReference>
<keyword evidence="1" id="KW-0378">Hydrolase</keyword>
<dbReference type="PANTHER" id="PTHR43434:SF20">
    <property type="entry name" value="5'-NUCLEOTIDASE"/>
    <property type="match status" value="1"/>
</dbReference>
<dbReference type="SFLD" id="SFLDG01129">
    <property type="entry name" value="C1.5:_HAD__Beta-PGM__Phosphata"/>
    <property type="match status" value="1"/>
</dbReference>
<dbReference type="EMBL" id="CP011545">
    <property type="protein sequence ID" value="AKK09293.1"/>
    <property type="molecule type" value="Genomic_DNA"/>
</dbReference>
<gene>
    <name evidence="1" type="primary">nt5e</name>
    <name evidence="1" type="ORF">CTEST_09325</name>
</gene>
<organism evidence="1 2">
    <name type="scientific">Corynebacterium testudinoris</name>
    <dbReference type="NCBI Taxonomy" id="136857"/>
    <lineage>
        <taxon>Bacteria</taxon>
        <taxon>Bacillati</taxon>
        <taxon>Actinomycetota</taxon>
        <taxon>Actinomycetes</taxon>
        <taxon>Mycobacteriales</taxon>
        <taxon>Corynebacteriaceae</taxon>
        <taxon>Corynebacterium</taxon>
    </lineage>
</organism>
<dbReference type="InterPro" id="IPR023198">
    <property type="entry name" value="PGP-like_dom2"/>
</dbReference>
<dbReference type="EC" id="3.1.3.5" evidence="1"/>
<dbReference type="InterPro" id="IPR036412">
    <property type="entry name" value="HAD-like_sf"/>
</dbReference>
<dbReference type="InterPro" id="IPR050155">
    <property type="entry name" value="HAD-like_hydrolase_sf"/>
</dbReference>
<evidence type="ECO:0000313" key="2">
    <source>
        <dbReference type="Proteomes" id="UP000035540"/>
    </source>
</evidence>